<evidence type="ECO:0000313" key="1">
    <source>
        <dbReference type="EMBL" id="MTE11563.1"/>
    </source>
</evidence>
<evidence type="ECO:0008006" key="3">
    <source>
        <dbReference type="Google" id="ProtNLM"/>
    </source>
</evidence>
<dbReference type="AlphaFoldDB" id="A0A6I3KLU6"/>
<organism evidence="1 2">
    <name type="scientific">Nocardia aurantiaca</name>
    <dbReference type="NCBI Taxonomy" id="2675850"/>
    <lineage>
        <taxon>Bacteria</taxon>
        <taxon>Bacillati</taxon>
        <taxon>Actinomycetota</taxon>
        <taxon>Actinomycetes</taxon>
        <taxon>Mycobacteriales</taxon>
        <taxon>Nocardiaceae</taxon>
        <taxon>Nocardia</taxon>
    </lineage>
</organism>
<accession>A0A6I3KLU6</accession>
<proteinExistence type="predicted"/>
<dbReference type="Proteomes" id="UP000432464">
    <property type="component" value="Unassembled WGS sequence"/>
</dbReference>
<dbReference type="RefSeq" id="WP_154786059.1">
    <property type="nucleotide sequence ID" value="NZ_WMBB01000001.1"/>
</dbReference>
<evidence type="ECO:0000313" key="2">
    <source>
        <dbReference type="Proteomes" id="UP000432464"/>
    </source>
</evidence>
<protein>
    <recommendedName>
        <fullName evidence="3">WXG100 family type VII secretion target</fullName>
    </recommendedName>
</protein>
<sequence>MTDKVQVEIAGMRSTADGLDSASTQIDAILATVDAAWQAHNGCWGDDEYGRPFNEGDGGYTKRATNLEDVLKSKAARLREYSAGLRDGATSLEIAEANNVDGFKY</sequence>
<keyword evidence="2" id="KW-1185">Reference proteome</keyword>
<dbReference type="EMBL" id="WMBB01000001">
    <property type="protein sequence ID" value="MTE11563.1"/>
    <property type="molecule type" value="Genomic_DNA"/>
</dbReference>
<gene>
    <name evidence="1" type="ORF">GLP40_02005</name>
</gene>
<reference evidence="1 2" key="1">
    <citation type="submission" date="2019-11" db="EMBL/GenBank/DDBJ databases">
        <title>Nocardia sp. nov. CT2-14 isolated from soil.</title>
        <authorList>
            <person name="Kanchanasin P."/>
            <person name="Tanasupawat S."/>
            <person name="Yuki M."/>
            <person name="Kudo T."/>
        </authorList>
    </citation>
    <scope>NUCLEOTIDE SEQUENCE [LARGE SCALE GENOMIC DNA]</scope>
    <source>
        <strain evidence="1 2">CT2-14</strain>
    </source>
</reference>
<name>A0A6I3KLU6_9NOCA</name>
<dbReference type="Gene3D" id="1.10.287.1060">
    <property type="entry name" value="ESAT-6-like"/>
    <property type="match status" value="1"/>
</dbReference>
<comment type="caution">
    <text evidence="1">The sequence shown here is derived from an EMBL/GenBank/DDBJ whole genome shotgun (WGS) entry which is preliminary data.</text>
</comment>